<protein>
    <submittedName>
        <fullName evidence="1">Uncharacterized protein</fullName>
    </submittedName>
</protein>
<dbReference type="KEGG" id="nhl:Nhal_3782"/>
<reference evidence="2" key="1">
    <citation type="submission" date="2010-04" db="EMBL/GenBank/DDBJ databases">
        <title>Complete genome sequence of Nitrosococcus halophilus Nc4, a salt-adapted, aerobic obligate ammonia-oxidizing sulfur purple bacterium.</title>
        <authorList>
            <consortium name="US DOE Joint Genome Institute"/>
            <person name="Campbell M.A."/>
            <person name="Malfatti S.A."/>
            <person name="Chain P.S.G."/>
            <person name="Heidelberg J.F."/>
            <person name="Ward B.B."/>
            <person name="Klotz M.G."/>
        </authorList>
    </citation>
    <scope>NUCLEOTIDE SEQUENCE [LARGE SCALE GENOMIC DNA]</scope>
    <source>
        <strain evidence="2">Nc4</strain>
    </source>
</reference>
<accession>D5C2X3</accession>
<evidence type="ECO:0000313" key="2">
    <source>
        <dbReference type="Proteomes" id="UP000001844"/>
    </source>
</evidence>
<name>D5C2X3_NITHN</name>
<evidence type="ECO:0000313" key="1">
    <source>
        <dbReference type="EMBL" id="ADE16798.1"/>
    </source>
</evidence>
<proteinExistence type="predicted"/>
<dbReference type="EMBL" id="CP001798">
    <property type="protein sequence ID" value="ADE16798.1"/>
    <property type="molecule type" value="Genomic_DNA"/>
</dbReference>
<keyword evidence="2" id="KW-1185">Reference proteome</keyword>
<organism evidence="1 2">
    <name type="scientific">Nitrosococcus halophilus (strain Nc4)</name>
    <dbReference type="NCBI Taxonomy" id="472759"/>
    <lineage>
        <taxon>Bacteria</taxon>
        <taxon>Pseudomonadati</taxon>
        <taxon>Pseudomonadota</taxon>
        <taxon>Gammaproteobacteria</taxon>
        <taxon>Chromatiales</taxon>
        <taxon>Chromatiaceae</taxon>
        <taxon>Nitrosococcus</taxon>
    </lineage>
</organism>
<gene>
    <name evidence="1" type="ordered locus">Nhal_3782</name>
</gene>
<dbReference type="HOGENOM" id="CLU_3273397_0_0_6"/>
<dbReference type="AlphaFoldDB" id="D5C2X3"/>
<dbReference type="Proteomes" id="UP000001844">
    <property type="component" value="Chromosome"/>
</dbReference>
<sequence>MFPVPWLHTTCSLQEYVKTFTEILNGWNNREAETEFCAYLE</sequence>